<evidence type="ECO:0000313" key="12">
    <source>
        <dbReference type="EMBL" id="PHQ35546.1"/>
    </source>
</evidence>
<gene>
    <name evidence="12" type="ORF">CEE69_10660</name>
</gene>
<evidence type="ECO:0000256" key="4">
    <source>
        <dbReference type="ARBA" id="ARBA00023027"/>
    </source>
</evidence>
<comment type="catalytic activity">
    <reaction evidence="5">
        <text>L-glutamate 5-semialdehyde + NAD(+) + H2O = L-glutamate + NADH + 2 H(+)</text>
        <dbReference type="Rhea" id="RHEA:30235"/>
        <dbReference type="ChEBI" id="CHEBI:15377"/>
        <dbReference type="ChEBI" id="CHEBI:15378"/>
        <dbReference type="ChEBI" id="CHEBI:29985"/>
        <dbReference type="ChEBI" id="CHEBI:57540"/>
        <dbReference type="ChEBI" id="CHEBI:57945"/>
        <dbReference type="ChEBI" id="CHEBI:58066"/>
        <dbReference type="EC" id="1.2.1.88"/>
    </reaction>
</comment>
<comment type="similarity">
    <text evidence="8">Belongs to the aldehyde dehydrogenase family.</text>
</comment>
<dbReference type="OrthoDB" id="4503395at2"/>
<dbReference type="FunFam" id="3.40.309.10:FF:000005">
    <property type="entry name" value="1-pyrroline-5-carboxylate dehydrogenase 1"/>
    <property type="match status" value="1"/>
</dbReference>
<dbReference type="Pfam" id="PF01619">
    <property type="entry name" value="Pro_dh"/>
    <property type="match status" value="1"/>
</dbReference>
<organism evidence="12 13">
    <name type="scientific">Rhodopirellula bahusiensis</name>
    <dbReference type="NCBI Taxonomy" id="2014065"/>
    <lineage>
        <taxon>Bacteria</taxon>
        <taxon>Pseudomonadati</taxon>
        <taxon>Planctomycetota</taxon>
        <taxon>Planctomycetia</taxon>
        <taxon>Pirellulales</taxon>
        <taxon>Pirellulaceae</taxon>
        <taxon>Rhodopirellula</taxon>
    </lineage>
</organism>
<dbReference type="EC" id="1.2.1.88" evidence="2"/>
<evidence type="ECO:0000256" key="7">
    <source>
        <dbReference type="PROSITE-ProRule" id="PRU10007"/>
    </source>
</evidence>
<dbReference type="SUPFAM" id="SSF53720">
    <property type="entry name" value="ALDH-like"/>
    <property type="match status" value="1"/>
</dbReference>
<proteinExistence type="inferred from homology"/>
<accession>A0A2G1W956</accession>
<dbReference type="Proteomes" id="UP000225740">
    <property type="component" value="Unassembled WGS sequence"/>
</dbReference>
<feature type="active site" evidence="6 7">
    <location>
        <position position="790"/>
    </location>
</feature>
<evidence type="ECO:0000259" key="10">
    <source>
        <dbReference type="Pfam" id="PF00171"/>
    </source>
</evidence>
<evidence type="ECO:0000259" key="11">
    <source>
        <dbReference type="Pfam" id="PF01619"/>
    </source>
</evidence>
<evidence type="ECO:0000256" key="3">
    <source>
        <dbReference type="ARBA" id="ARBA00023002"/>
    </source>
</evidence>
<dbReference type="InterPro" id="IPR015590">
    <property type="entry name" value="Aldehyde_DH_dom"/>
</dbReference>
<dbReference type="InterPro" id="IPR016161">
    <property type="entry name" value="Ald_DH/histidinol_DH"/>
</dbReference>
<keyword evidence="13" id="KW-1185">Reference proteome</keyword>
<dbReference type="AlphaFoldDB" id="A0A2G1W956"/>
<dbReference type="Gene3D" id="3.20.20.220">
    <property type="match status" value="1"/>
</dbReference>
<dbReference type="GO" id="GO:0004657">
    <property type="term" value="F:proline dehydrogenase activity"/>
    <property type="evidence" value="ECO:0007669"/>
    <property type="project" value="InterPro"/>
</dbReference>
<comment type="pathway">
    <text evidence="1">Amino-acid degradation; L-proline degradation into L-glutamate; L-glutamate from L-proline: step 2/2.</text>
</comment>
<dbReference type="EMBL" id="NIZW01000007">
    <property type="protein sequence ID" value="PHQ35546.1"/>
    <property type="molecule type" value="Genomic_DNA"/>
</dbReference>
<evidence type="ECO:0000256" key="6">
    <source>
        <dbReference type="PIRSR" id="PIRSR000197-1"/>
    </source>
</evidence>
<dbReference type="PROSITE" id="PS00070">
    <property type="entry name" value="ALDEHYDE_DEHYDR_CYS"/>
    <property type="match status" value="1"/>
</dbReference>
<dbReference type="InterPro" id="IPR016162">
    <property type="entry name" value="Ald_DH_N"/>
</dbReference>
<keyword evidence="3 8" id="KW-0560">Oxidoreductase</keyword>
<name>A0A2G1W956_9BACT</name>
<dbReference type="InterPro" id="IPR025703">
    <property type="entry name" value="Bifunct_PutA"/>
</dbReference>
<evidence type="ECO:0000256" key="8">
    <source>
        <dbReference type="RuleBase" id="RU003345"/>
    </source>
</evidence>
<dbReference type="GO" id="GO:0003700">
    <property type="term" value="F:DNA-binding transcription factor activity"/>
    <property type="evidence" value="ECO:0007669"/>
    <property type="project" value="InterPro"/>
</dbReference>
<dbReference type="GO" id="GO:0003842">
    <property type="term" value="F:L-glutamate gamma-semialdehyde dehydrogenase activity"/>
    <property type="evidence" value="ECO:0007669"/>
    <property type="project" value="UniProtKB-EC"/>
</dbReference>
<sequence length="1241" mass="138251">MGEPRVSDLRFQKKTLVKDRVLNQPDSTPSSTLQGFDPEQDAAAAIEMAADLLRESRALQTPQERRQQSELDRMIGHDADKATLVEMTDQAFRTHTPARVADQMTHLLDLQGIPRFFSPVEQAMLKGFQSFGEYLPGVAVPLVKEKMRRETANVILPAEPDLLTPHLASRQRHGVAMNVNLLGEALLGNDETRKRTQSFYELLRMPEVRCISVKLTTLYSQVSPLARDHTIRMVSDRLERLYRNANHMDDGSKAKDKFVYLDMEEYSDLYLTADVLRETLEREDLDSVQAGIALQAYVPDSCLVMRDLIEWSTKRVAAGGAPLTIRLVKGANLEMERVHASVGGWPLAPYTNKHDTDANFKRMLRELITAAAAGNIRVGVASHNLFDVALAMMWTQRLGASDAVQFEMLEGMANHQRRALTERDAAMLLYAPACTKSDFLHAITYLIRRLDENTGAENFLRHAYRLQPDTPDFELLAGRFKDALLDCNKVSAQPRRTQDRHQIPVQPPVAEHWTKFVNEPDTDWSLPHNSKWAQETLDRWKPLCDDQATQVMPVLVGLPNADGLDGDDRVSPEWFTTDDVSRPGVVTCRYKKATSPAVESAVRASSESTWAADLSVDERLAVLRAVAQLARERRGDWIGSMVAGAGKTVAEADPEVSEAIDFLEFYPLTMKAWDECEGIQCEPRGVVAVITPWNFPLAIACGGIAAAIAAGNPVVVKPSMQTLLPAWLMCQAFWDAGVPRDALQFVICDDEVAEEWLVKNPIVDTVILTGGTSTAKRMLDVRPDLHLLAETGGKNVTIVTAMADRDLAIKHVLHSAFGHSGQKCSATSLLLLENEVFDDPEFREILADAVRSLPVGSAWDLHTRVTPLVDPPTDKLRRGLQELEGGESWLVMSEHIDGNPTLYRPGVKWDVQPGSFTHTTELFGPVMGVMRFGRLEEAIEIVRSTGYGLTSGLESLDDREIKLWRESIPAGNLYINRPTTGAIVLRQPFGGVGLSAYGPGIKAGGPNYVLALSRVTHVKDWQPSTDEVDASHDQLDRMRDWIERGRYSDEMLGEDQKFRMERAITSQEIANETDFALEHDTYQLVGQDNIRRYRSVDGMTIRIEKGDSIVDAIVAISAAVCVGTQFTLSLSSELDRSKLAMLETTADWLPGLIDPIEESVELLVERVEAGGVSRMRTLTPARESIRRACGRNFITVIDEPVVDHGRIECLRYLNEQSISHDYHRYGNLGRRSAALSKPAEE</sequence>
<dbReference type="PANTHER" id="PTHR42862:SF1">
    <property type="entry name" value="DELTA-1-PYRROLINE-5-CARBOXYLATE DEHYDROGENASE 2, ISOFORM A-RELATED"/>
    <property type="match status" value="1"/>
</dbReference>
<feature type="domain" description="Proline dehydrogenase" evidence="11">
    <location>
        <begin position="167"/>
        <end position="462"/>
    </location>
</feature>
<feature type="domain" description="Aldehyde dehydrogenase" evidence="10">
    <location>
        <begin position="585"/>
        <end position="1018"/>
    </location>
</feature>
<feature type="region of interest" description="Disordered" evidence="9">
    <location>
        <begin position="17"/>
        <end position="37"/>
    </location>
</feature>
<comment type="caution">
    <text evidence="12">The sequence shown here is derived from an EMBL/GenBank/DDBJ whole genome shotgun (WGS) entry which is preliminary data.</text>
</comment>
<evidence type="ECO:0000256" key="1">
    <source>
        <dbReference type="ARBA" id="ARBA00004786"/>
    </source>
</evidence>
<dbReference type="PIRSF" id="PIRSF000197">
    <property type="entry name" value="Bifunct_PutA"/>
    <property type="match status" value="1"/>
</dbReference>
<evidence type="ECO:0000256" key="2">
    <source>
        <dbReference type="ARBA" id="ARBA00012884"/>
    </source>
</evidence>
<dbReference type="InterPro" id="IPR029041">
    <property type="entry name" value="FAD-linked_oxidoreductase-like"/>
</dbReference>
<feature type="active site" evidence="6">
    <location>
        <position position="824"/>
    </location>
</feature>
<dbReference type="GO" id="GO:0010133">
    <property type="term" value="P:L-proline catabolic process to L-glutamate"/>
    <property type="evidence" value="ECO:0007669"/>
    <property type="project" value="InterPro"/>
</dbReference>
<dbReference type="InterPro" id="IPR016160">
    <property type="entry name" value="Ald_DH_CS_CYS"/>
</dbReference>
<dbReference type="InterPro" id="IPR002872">
    <property type="entry name" value="Proline_DH_dom"/>
</dbReference>
<feature type="compositionally biased region" description="Polar residues" evidence="9">
    <location>
        <begin position="24"/>
        <end position="34"/>
    </location>
</feature>
<dbReference type="InterPro" id="IPR029510">
    <property type="entry name" value="Ald_DH_CS_GLU"/>
</dbReference>
<dbReference type="InterPro" id="IPR050485">
    <property type="entry name" value="Proline_metab_enzyme"/>
</dbReference>
<evidence type="ECO:0000256" key="9">
    <source>
        <dbReference type="SAM" id="MobiDB-lite"/>
    </source>
</evidence>
<dbReference type="CDD" id="cd07125">
    <property type="entry name" value="ALDH_PutA-P5CDH"/>
    <property type="match status" value="1"/>
</dbReference>
<evidence type="ECO:0000256" key="5">
    <source>
        <dbReference type="ARBA" id="ARBA00048142"/>
    </source>
</evidence>
<dbReference type="InterPro" id="IPR016163">
    <property type="entry name" value="Ald_DH_C"/>
</dbReference>
<dbReference type="Gene3D" id="3.40.605.10">
    <property type="entry name" value="Aldehyde Dehydrogenase, Chain A, domain 1"/>
    <property type="match status" value="1"/>
</dbReference>
<dbReference type="PROSITE" id="PS00687">
    <property type="entry name" value="ALDEHYDE_DEHYDR_GLU"/>
    <property type="match status" value="1"/>
</dbReference>
<dbReference type="SUPFAM" id="SSF51730">
    <property type="entry name" value="FAD-linked oxidoreductase"/>
    <property type="match status" value="1"/>
</dbReference>
<dbReference type="Gene3D" id="3.40.309.10">
    <property type="entry name" value="Aldehyde Dehydrogenase, Chain A, domain 2"/>
    <property type="match status" value="1"/>
</dbReference>
<dbReference type="Pfam" id="PF00171">
    <property type="entry name" value="Aldedh"/>
    <property type="match status" value="1"/>
</dbReference>
<protein>
    <recommendedName>
        <fullName evidence="2">L-glutamate gamma-semialdehyde dehydrogenase</fullName>
        <ecNumber evidence="2">1.2.1.88</ecNumber>
    </recommendedName>
</protein>
<dbReference type="PANTHER" id="PTHR42862">
    <property type="entry name" value="DELTA-1-PYRROLINE-5-CARBOXYLATE DEHYDROGENASE 1, ISOFORM A-RELATED"/>
    <property type="match status" value="1"/>
</dbReference>
<keyword evidence="4" id="KW-0520">NAD</keyword>
<evidence type="ECO:0000313" key="13">
    <source>
        <dbReference type="Proteomes" id="UP000225740"/>
    </source>
</evidence>
<dbReference type="GO" id="GO:0009898">
    <property type="term" value="C:cytoplasmic side of plasma membrane"/>
    <property type="evidence" value="ECO:0007669"/>
    <property type="project" value="TreeGrafter"/>
</dbReference>
<reference evidence="12 13" key="1">
    <citation type="submission" date="2017-06" db="EMBL/GenBank/DDBJ databases">
        <title>Description of Rhodopirellula bahusiensis sp. nov.</title>
        <authorList>
            <person name="Kizina J."/>
            <person name="Harder J."/>
        </authorList>
    </citation>
    <scope>NUCLEOTIDE SEQUENCE [LARGE SCALE GENOMIC DNA]</scope>
    <source>
        <strain evidence="12 13">SWK21</strain>
    </source>
</reference>